<protein>
    <submittedName>
        <fullName evidence="2">Uncharacterized protein</fullName>
    </submittedName>
</protein>
<sequence>MVRDTILHRAARSRPATAASRHPKPLLTLLLLALLLLGADTAAAFELGSGGVVVEPNGVGEVDNGP</sequence>
<keyword evidence="3" id="KW-1185">Reference proteome</keyword>
<accession>A0ABD5W570</accession>
<name>A0ABD5W570_9EURY</name>
<dbReference type="GeneID" id="81126315"/>
<organism evidence="2 3">
    <name type="scientific">Halobaculum lipolyticum</name>
    <dbReference type="NCBI Taxonomy" id="3032001"/>
    <lineage>
        <taxon>Archaea</taxon>
        <taxon>Methanobacteriati</taxon>
        <taxon>Methanobacteriota</taxon>
        <taxon>Stenosarchaea group</taxon>
        <taxon>Halobacteria</taxon>
        <taxon>Halobacteriales</taxon>
        <taxon>Haloferacaceae</taxon>
        <taxon>Halobaculum</taxon>
    </lineage>
</organism>
<evidence type="ECO:0000313" key="3">
    <source>
        <dbReference type="Proteomes" id="UP001596461"/>
    </source>
</evidence>
<comment type="caution">
    <text evidence="2">The sequence shown here is derived from an EMBL/GenBank/DDBJ whole genome shotgun (WGS) entry which is preliminary data.</text>
</comment>
<dbReference type="EMBL" id="JBHTAH010000001">
    <property type="protein sequence ID" value="MFC7068466.1"/>
    <property type="molecule type" value="Genomic_DNA"/>
</dbReference>
<evidence type="ECO:0000256" key="1">
    <source>
        <dbReference type="SAM" id="MobiDB-lite"/>
    </source>
</evidence>
<dbReference type="Proteomes" id="UP001596461">
    <property type="component" value="Unassembled WGS sequence"/>
</dbReference>
<proteinExistence type="predicted"/>
<dbReference type="RefSeq" id="WP_284031420.1">
    <property type="nucleotide sequence ID" value="NZ_CP126154.1"/>
</dbReference>
<reference evidence="2 3" key="1">
    <citation type="journal article" date="2019" name="Int. J. Syst. Evol. Microbiol.">
        <title>The Global Catalogue of Microorganisms (GCM) 10K type strain sequencing project: providing services to taxonomists for standard genome sequencing and annotation.</title>
        <authorList>
            <consortium name="The Broad Institute Genomics Platform"/>
            <consortium name="The Broad Institute Genome Sequencing Center for Infectious Disease"/>
            <person name="Wu L."/>
            <person name="Ma J."/>
        </authorList>
    </citation>
    <scope>NUCLEOTIDE SEQUENCE [LARGE SCALE GENOMIC DNA]</scope>
    <source>
        <strain evidence="2 3">DT31</strain>
    </source>
</reference>
<gene>
    <name evidence="2" type="ORF">ACFQL9_02340</name>
</gene>
<feature type="region of interest" description="Disordered" evidence="1">
    <location>
        <begin position="1"/>
        <end position="21"/>
    </location>
</feature>
<evidence type="ECO:0000313" key="2">
    <source>
        <dbReference type="EMBL" id="MFC7068466.1"/>
    </source>
</evidence>
<dbReference type="AlphaFoldDB" id="A0ABD5W570"/>